<keyword evidence="1" id="KW-0436">Ligase</keyword>
<dbReference type="GO" id="GO:0005524">
    <property type="term" value="F:ATP binding"/>
    <property type="evidence" value="ECO:0007669"/>
    <property type="project" value="UniProtKB-KW"/>
</dbReference>
<dbReference type="GO" id="GO:0006428">
    <property type="term" value="P:isoleucyl-tRNA aminoacylation"/>
    <property type="evidence" value="ECO:0007669"/>
    <property type="project" value="TreeGrafter"/>
</dbReference>
<feature type="domain" description="Aminoacyl-tRNA synthetase class Ia" evidence="6">
    <location>
        <begin position="8"/>
        <end position="90"/>
    </location>
</feature>
<dbReference type="InterPro" id="IPR002300">
    <property type="entry name" value="aa-tRNA-synth_Ia"/>
</dbReference>
<evidence type="ECO:0000256" key="5">
    <source>
        <dbReference type="ARBA" id="ARBA00023146"/>
    </source>
</evidence>
<evidence type="ECO:0000313" key="7">
    <source>
        <dbReference type="EMBL" id="CAG8662659.1"/>
    </source>
</evidence>
<evidence type="ECO:0000256" key="4">
    <source>
        <dbReference type="ARBA" id="ARBA00022917"/>
    </source>
</evidence>
<comment type="caution">
    <text evidence="7">The sequence shown here is derived from an EMBL/GenBank/DDBJ whole genome shotgun (WGS) entry which is preliminary data.</text>
</comment>
<dbReference type="EMBL" id="CAJVPQ010005021">
    <property type="protein sequence ID" value="CAG8662659.1"/>
    <property type="molecule type" value="Genomic_DNA"/>
</dbReference>
<evidence type="ECO:0000256" key="1">
    <source>
        <dbReference type="ARBA" id="ARBA00022598"/>
    </source>
</evidence>
<dbReference type="Pfam" id="PF00133">
    <property type="entry name" value="tRNA-synt_1"/>
    <property type="match status" value="1"/>
</dbReference>
<dbReference type="Gene3D" id="3.40.50.620">
    <property type="entry name" value="HUPs"/>
    <property type="match status" value="1"/>
</dbReference>
<dbReference type="Proteomes" id="UP000789570">
    <property type="component" value="Unassembled WGS sequence"/>
</dbReference>
<keyword evidence="2" id="KW-0547">Nucleotide-binding</keyword>
<dbReference type="OrthoDB" id="10264412at2759"/>
<dbReference type="SUPFAM" id="SSF52374">
    <property type="entry name" value="Nucleotidylyl transferase"/>
    <property type="match status" value="1"/>
</dbReference>
<gene>
    <name evidence="7" type="ORF">FCALED_LOCUS11620</name>
</gene>
<reference evidence="7" key="1">
    <citation type="submission" date="2021-06" db="EMBL/GenBank/DDBJ databases">
        <authorList>
            <person name="Kallberg Y."/>
            <person name="Tangrot J."/>
            <person name="Rosling A."/>
        </authorList>
    </citation>
    <scope>NUCLEOTIDE SEQUENCE</scope>
    <source>
        <strain evidence="7">UK204</strain>
    </source>
</reference>
<dbReference type="PANTHER" id="PTHR42765:SF1">
    <property type="entry name" value="ISOLEUCINE--TRNA LIGASE, MITOCHONDRIAL"/>
    <property type="match status" value="1"/>
</dbReference>
<keyword evidence="8" id="KW-1185">Reference proteome</keyword>
<dbReference type="AlphaFoldDB" id="A0A9N9E6Z6"/>
<proteinExistence type="predicted"/>
<dbReference type="PANTHER" id="PTHR42765">
    <property type="entry name" value="SOLEUCYL-TRNA SYNTHETASE"/>
    <property type="match status" value="1"/>
</dbReference>
<evidence type="ECO:0000256" key="3">
    <source>
        <dbReference type="ARBA" id="ARBA00022840"/>
    </source>
</evidence>
<accession>A0A9N9E6Z6</accession>
<keyword evidence="5" id="KW-0030">Aminoacyl-tRNA synthetase</keyword>
<evidence type="ECO:0000256" key="2">
    <source>
        <dbReference type="ARBA" id="ARBA00022741"/>
    </source>
</evidence>
<dbReference type="InterPro" id="IPR050081">
    <property type="entry name" value="Ile-tRNA_ligase"/>
</dbReference>
<keyword evidence="3" id="KW-0067">ATP-binding</keyword>
<feature type="non-terminal residue" evidence="7">
    <location>
        <position position="90"/>
    </location>
</feature>
<dbReference type="InterPro" id="IPR014729">
    <property type="entry name" value="Rossmann-like_a/b/a_fold"/>
</dbReference>
<name>A0A9N9E6Z6_9GLOM</name>
<protein>
    <submittedName>
        <fullName evidence="7">879_t:CDS:1</fullName>
    </submittedName>
</protein>
<dbReference type="GO" id="GO:0004822">
    <property type="term" value="F:isoleucine-tRNA ligase activity"/>
    <property type="evidence" value="ECO:0007669"/>
    <property type="project" value="TreeGrafter"/>
</dbReference>
<dbReference type="GO" id="GO:0005829">
    <property type="term" value="C:cytosol"/>
    <property type="evidence" value="ECO:0007669"/>
    <property type="project" value="TreeGrafter"/>
</dbReference>
<organism evidence="7 8">
    <name type="scientific">Funneliformis caledonium</name>
    <dbReference type="NCBI Taxonomy" id="1117310"/>
    <lineage>
        <taxon>Eukaryota</taxon>
        <taxon>Fungi</taxon>
        <taxon>Fungi incertae sedis</taxon>
        <taxon>Mucoromycota</taxon>
        <taxon>Glomeromycotina</taxon>
        <taxon>Glomeromycetes</taxon>
        <taxon>Glomerales</taxon>
        <taxon>Glomeraceae</taxon>
        <taxon>Funneliformis</taxon>
    </lineage>
</organism>
<keyword evidence="4" id="KW-0648">Protein biosynthesis</keyword>
<evidence type="ECO:0000259" key="6">
    <source>
        <dbReference type="Pfam" id="PF00133"/>
    </source>
</evidence>
<evidence type="ECO:0000313" key="8">
    <source>
        <dbReference type="Proteomes" id="UP000789570"/>
    </source>
</evidence>
<sequence>MLQKYPNGNVNLRQACHNFALEQVQLQKEQLKELGLFTNYEKYYLTLDKNYEAEQIRVFGEMVKKGLIYQGFRPIYWSCGHETALAGAEI</sequence>